<feature type="compositionally biased region" description="Basic and acidic residues" evidence="1">
    <location>
        <begin position="87"/>
        <end position="97"/>
    </location>
</feature>
<sequence length="242" mass="26198">MKQRAAAAPCSSTHPGTGGGRARRDQGACQHRHQPLIVNRREILASEANDRLTLTTTWGTAPSRTVQASAFHPDPPSPSHSPGTSTLKREPLAVVRRDSRKRRRRRRLHQSPTRRGPTLTSNHPITSPPPMFALPSPSHPHPTCGRQATRSPQPTPAAITSSPLACCMHSLQRGMRLAVVSLHVSCQVQMGLSGPSAVRVVTKTPSAGFGTLHEDRLGVNKRGAGYLSPQRHGGISRDVPWR</sequence>
<reference evidence="2" key="1">
    <citation type="submission" date="2023-06" db="EMBL/GenBank/DDBJ databases">
        <title>Genome-scale phylogeny and comparative genomics of the fungal order Sordariales.</title>
        <authorList>
            <consortium name="Lawrence Berkeley National Laboratory"/>
            <person name="Hensen N."/>
            <person name="Bonometti L."/>
            <person name="Westerberg I."/>
            <person name="Brannstrom I.O."/>
            <person name="Guillou S."/>
            <person name="Cros-Aarteil S."/>
            <person name="Calhoun S."/>
            <person name="Haridas S."/>
            <person name="Kuo A."/>
            <person name="Mondo S."/>
            <person name="Pangilinan J."/>
            <person name="Riley R."/>
            <person name="Labutti K."/>
            <person name="Andreopoulos B."/>
            <person name="Lipzen A."/>
            <person name="Chen C."/>
            <person name="Yanf M."/>
            <person name="Daum C."/>
            <person name="Ng V."/>
            <person name="Clum A."/>
            <person name="Steindorff A."/>
            <person name="Ohm R."/>
            <person name="Martin F."/>
            <person name="Silar P."/>
            <person name="Natvig D."/>
            <person name="Lalanne C."/>
            <person name="Gautier V."/>
            <person name="Ament-Velasquez S.L."/>
            <person name="Kruys A."/>
            <person name="Hutchinson M.I."/>
            <person name="Powell A.J."/>
            <person name="Barry K."/>
            <person name="Miller A.N."/>
            <person name="Grigoriev I.V."/>
            <person name="Debuchy R."/>
            <person name="Gladieux P."/>
            <person name="Thoren M.H."/>
            <person name="Johannesson H."/>
        </authorList>
    </citation>
    <scope>NUCLEOTIDE SEQUENCE</scope>
    <source>
        <strain evidence="2">SMH4607-1</strain>
    </source>
</reference>
<feature type="compositionally biased region" description="Pro residues" evidence="1">
    <location>
        <begin position="126"/>
        <end position="140"/>
    </location>
</feature>
<comment type="caution">
    <text evidence="2">The sequence shown here is derived from an EMBL/GenBank/DDBJ whole genome shotgun (WGS) entry which is preliminary data.</text>
</comment>
<name>A0AA40B8W5_9PEZI</name>
<evidence type="ECO:0000313" key="3">
    <source>
        <dbReference type="Proteomes" id="UP001172102"/>
    </source>
</evidence>
<feature type="region of interest" description="Disordered" evidence="1">
    <location>
        <begin position="1"/>
        <end position="34"/>
    </location>
</feature>
<feature type="compositionally biased region" description="Polar residues" evidence="1">
    <location>
        <begin position="146"/>
        <end position="157"/>
    </location>
</feature>
<dbReference type="Proteomes" id="UP001172102">
    <property type="component" value="Unassembled WGS sequence"/>
</dbReference>
<feature type="region of interest" description="Disordered" evidence="1">
    <location>
        <begin position="67"/>
        <end position="157"/>
    </location>
</feature>
<dbReference type="EMBL" id="JAUKUA010000001">
    <property type="protein sequence ID" value="KAK0729752.1"/>
    <property type="molecule type" value="Genomic_DNA"/>
</dbReference>
<feature type="compositionally biased region" description="Basic residues" evidence="1">
    <location>
        <begin position="98"/>
        <end position="109"/>
    </location>
</feature>
<evidence type="ECO:0000256" key="1">
    <source>
        <dbReference type="SAM" id="MobiDB-lite"/>
    </source>
</evidence>
<gene>
    <name evidence="2" type="ORF">B0H67DRAFT_7932</name>
</gene>
<accession>A0AA40B8W5</accession>
<keyword evidence="3" id="KW-1185">Reference proteome</keyword>
<proteinExistence type="predicted"/>
<evidence type="ECO:0000313" key="2">
    <source>
        <dbReference type="EMBL" id="KAK0729752.1"/>
    </source>
</evidence>
<protein>
    <submittedName>
        <fullName evidence="2">Uncharacterized protein</fullName>
    </submittedName>
</protein>
<dbReference type="AlphaFoldDB" id="A0AA40B8W5"/>
<organism evidence="2 3">
    <name type="scientific">Lasiosphaeris hirsuta</name>
    <dbReference type="NCBI Taxonomy" id="260670"/>
    <lineage>
        <taxon>Eukaryota</taxon>
        <taxon>Fungi</taxon>
        <taxon>Dikarya</taxon>
        <taxon>Ascomycota</taxon>
        <taxon>Pezizomycotina</taxon>
        <taxon>Sordariomycetes</taxon>
        <taxon>Sordariomycetidae</taxon>
        <taxon>Sordariales</taxon>
        <taxon>Lasiosphaeriaceae</taxon>
        <taxon>Lasiosphaeris</taxon>
    </lineage>
</organism>
<feature type="region of interest" description="Disordered" evidence="1">
    <location>
        <begin position="222"/>
        <end position="242"/>
    </location>
</feature>